<dbReference type="EMBL" id="CP046171">
    <property type="protein sequence ID" value="QIS01286.1"/>
    <property type="molecule type" value="Genomic_DNA"/>
</dbReference>
<sequence length="117" mass="12921">MSLLPVAIGYLRKDVSGVAQGWHETQIRVTAKRSGYSLAKTVVLSAKTENPIAELIETGRRVRAHAVIVPSAAHFDGAVIPDELTRVMDVVCVVTERTYHRWTLNPQRWSATSQDPA</sequence>
<evidence type="ECO:0000313" key="2">
    <source>
        <dbReference type="Proteomes" id="UP000501705"/>
    </source>
</evidence>
<evidence type="ECO:0008006" key="3">
    <source>
        <dbReference type="Google" id="ProtNLM"/>
    </source>
</evidence>
<organism evidence="1 2">
    <name type="scientific">Nocardia brasiliensis</name>
    <dbReference type="NCBI Taxonomy" id="37326"/>
    <lineage>
        <taxon>Bacteria</taxon>
        <taxon>Bacillati</taxon>
        <taxon>Actinomycetota</taxon>
        <taxon>Actinomycetes</taxon>
        <taxon>Mycobacteriales</taxon>
        <taxon>Nocardiaceae</taxon>
        <taxon>Nocardia</taxon>
    </lineage>
</organism>
<name>A0A6G9XK49_NOCBR</name>
<reference evidence="1 2" key="1">
    <citation type="journal article" date="2019" name="ACS Chem. Biol.">
        <title>Identification and Mobilization of a Cryptic Antibiotic Biosynthesis Gene Locus from a Human-Pathogenic Nocardia Isolate.</title>
        <authorList>
            <person name="Herisse M."/>
            <person name="Ishida K."/>
            <person name="Porter J.L."/>
            <person name="Howden B."/>
            <person name="Hertweck C."/>
            <person name="Stinear T.P."/>
            <person name="Pidot S.J."/>
        </authorList>
    </citation>
    <scope>NUCLEOTIDE SEQUENCE [LARGE SCALE GENOMIC DNA]</scope>
    <source>
        <strain evidence="1 2">AUSMDU00024985</strain>
    </source>
</reference>
<dbReference type="AlphaFoldDB" id="A0A6G9XK49"/>
<gene>
    <name evidence="1" type="ORF">F5X71_02205</name>
</gene>
<proteinExistence type="predicted"/>
<protein>
    <recommendedName>
        <fullName evidence="3">Resolvase/invertase-type recombinase catalytic domain-containing protein</fullName>
    </recommendedName>
</protein>
<dbReference type="Proteomes" id="UP000501705">
    <property type="component" value="Chromosome"/>
</dbReference>
<accession>A0A6G9XK49</accession>
<evidence type="ECO:0000313" key="1">
    <source>
        <dbReference type="EMBL" id="QIS01286.1"/>
    </source>
</evidence>